<dbReference type="PROSITE" id="PS51257">
    <property type="entry name" value="PROKAR_LIPOPROTEIN"/>
    <property type="match status" value="1"/>
</dbReference>
<dbReference type="PANTHER" id="PTHR37833:SF1">
    <property type="entry name" value="SIGNAL PEPTIDE PROTEIN"/>
    <property type="match status" value="1"/>
</dbReference>
<feature type="chain" id="PRO_5046966325" description="DUF1573 domain-containing protein" evidence="1">
    <location>
        <begin position="20"/>
        <end position="171"/>
    </location>
</feature>
<organism evidence="2 3">
    <name type="scientific">Sphingobacterium kyonggiense</name>
    <dbReference type="NCBI Taxonomy" id="714075"/>
    <lineage>
        <taxon>Bacteria</taxon>
        <taxon>Pseudomonadati</taxon>
        <taxon>Bacteroidota</taxon>
        <taxon>Sphingobacteriia</taxon>
        <taxon>Sphingobacteriales</taxon>
        <taxon>Sphingobacteriaceae</taxon>
        <taxon>Sphingobacterium</taxon>
    </lineage>
</organism>
<dbReference type="RefSeq" id="WP_344674197.1">
    <property type="nucleotide sequence ID" value="NZ_BAAAZI010000006.1"/>
</dbReference>
<sequence>MKKIHILICLLSVSLFASCFDPKNEKTQIEVIDNDRHYYPIQTGQPLDVVFKVKNIGSHPLIMTDIITSCGCLLINKSTTMNIPAGEEGLVSLTYNSTKNVGYVKHWIEVYGNFKTAAKVELIFDVNVVPDALYSKDYEELHQMEKEKNGNIKDLVDGKANNKGYYMSFSE</sequence>
<dbReference type="PANTHER" id="PTHR37833">
    <property type="entry name" value="LIPOPROTEIN-RELATED"/>
    <property type="match status" value="1"/>
</dbReference>
<name>A0ABP7YP12_9SPHI</name>
<accession>A0ABP7YP12</accession>
<gene>
    <name evidence="2" type="ORF">GCM10022216_16680</name>
</gene>
<keyword evidence="1" id="KW-0732">Signal</keyword>
<keyword evidence="3" id="KW-1185">Reference proteome</keyword>
<protein>
    <recommendedName>
        <fullName evidence="4">DUF1573 domain-containing protein</fullName>
    </recommendedName>
</protein>
<dbReference type="Gene3D" id="2.60.40.10">
    <property type="entry name" value="Immunoglobulins"/>
    <property type="match status" value="1"/>
</dbReference>
<evidence type="ECO:0000313" key="2">
    <source>
        <dbReference type="EMBL" id="GAA4139008.1"/>
    </source>
</evidence>
<reference evidence="3" key="1">
    <citation type="journal article" date="2019" name="Int. J. Syst. Evol. Microbiol.">
        <title>The Global Catalogue of Microorganisms (GCM) 10K type strain sequencing project: providing services to taxonomists for standard genome sequencing and annotation.</title>
        <authorList>
            <consortium name="The Broad Institute Genomics Platform"/>
            <consortium name="The Broad Institute Genome Sequencing Center for Infectious Disease"/>
            <person name="Wu L."/>
            <person name="Ma J."/>
        </authorList>
    </citation>
    <scope>NUCLEOTIDE SEQUENCE [LARGE SCALE GENOMIC DNA]</scope>
    <source>
        <strain evidence="3">JCM 16704</strain>
    </source>
</reference>
<dbReference type="Proteomes" id="UP001500101">
    <property type="component" value="Unassembled WGS sequence"/>
</dbReference>
<evidence type="ECO:0008006" key="4">
    <source>
        <dbReference type="Google" id="ProtNLM"/>
    </source>
</evidence>
<dbReference type="InterPro" id="IPR011467">
    <property type="entry name" value="DUF1573"/>
</dbReference>
<proteinExistence type="predicted"/>
<evidence type="ECO:0000313" key="3">
    <source>
        <dbReference type="Proteomes" id="UP001500101"/>
    </source>
</evidence>
<dbReference type="Pfam" id="PF07610">
    <property type="entry name" value="DUF1573"/>
    <property type="match status" value="1"/>
</dbReference>
<evidence type="ECO:0000256" key="1">
    <source>
        <dbReference type="SAM" id="SignalP"/>
    </source>
</evidence>
<comment type="caution">
    <text evidence="2">The sequence shown here is derived from an EMBL/GenBank/DDBJ whole genome shotgun (WGS) entry which is preliminary data.</text>
</comment>
<dbReference type="EMBL" id="BAAAZI010000006">
    <property type="protein sequence ID" value="GAA4139008.1"/>
    <property type="molecule type" value="Genomic_DNA"/>
</dbReference>
<feature type="signal peptide" evidence="1">
    <location>
        <begin position="1"/>
        <end position="19"/>
    </location>
</feature>
<dbReference type="InterPro" id="IPR013783">
    <property type="entry name" value="Ig-like_fold"/>
</dbReference>